<evidence type="ECO:0000313" key="2">
    <source>
        <dbReference type="Proteomes" id="UP001575181"/>
    </source>
</evidence>
<gene>
    <name evidence="1" type="ORF">ACERLL_17535</name>
</gene>
<name>A0ABV4U2S8_9GAMM</name>
<protein>
    <submittedName>
        <fullName evidence="1">DUF6792 domain-containing protein</fullName>
    </submittedName>
</protein>
<reference evidence="1 2" key="1">
    <citation type="submission" date="2024-08" db="EMBL/GenBank/DDBJ databases">
        <title>Whole-genome sequencing of halo(alkali)philic microorganisms from hypersaline lakes.</title>
        <authorList>
            <person name="Sorokin D.Y."/>
            <person name="Merkel A.Y."/>
            <person name="Messina E."/>
            <person name="Yakimov M."/>
        </authorList>
    </citation>
    <scope>NUCLEOTIDE SEQUENCE [LARGE SCALE GENOMIC DNA]</scope>
    <source>
        <strain evidence="1 2">Cl-TMA</strain>
    </source>
</reference>
<dbReference type="Pfam" id="PF26363">
    <property type="entry name" value="Phospholipase-like"/>
    <property type="match status" value="1"/>
</dbReference>
<sequence length="159" mass="16808">MASNLEYAKLSQVVYGDGEHTLESSGLKAQGWVDTGLIGVNPDSGFFAQAYRKGNEVVIAYRGTEPAQDALHDILGADVDIGTGDEHQQFVDALEFANQIDNQYGDDPDIDISVTGHPLGGGLEQLAADTFGWDGVTFEAPEWGRGGPVSGAVPEAFHG</sequence>
<dbReference type="RefSeq" id="WP_373657393.1">
    <property type="nucleotide sequence ID" value="NZ_JBGUAW010000022.1"/>
</dbReference>
<dbReference type="Gene3D" id="3.40.50.1820">
    <property type="entry name" value="alpha/beta hydrolase"/>
    <property type="match status" value="1"/>
</dbReference>
<dbReference type="Proteomes" id="UP001575181">
    <property type="component" value="Unassembled WGS sequence"/>
</dbReference>
<dbReference type="SUPFAM" id="SSF53474">
    <property type="entry name" value="alpha/beta-Hydrolases"/>
    <property type="match status" value="1"/>
</dbReference>
<accession>A0ABV4U2S8</accession>
<dbReference type="InterPro" id="IPR029058">
    <property type="entry name" value="AB_hydrolase_fold"/>
</dbReference>
<keyword evidence="2" id="KW-1185">Reference proteome</keyword>
<organism evidence="1 2">
    <name type="scientific">Thiohalorhabdus methylotrophus</name>
    <dbReference type="NCBI Taxonomy" id="3242694"/>
    <lineage>
        <taxon>Bacteria</taxon>
        <taxon>Pseudomonadati</taxon>
        <taxon>Pseudomonadota</taxon>
        <taxon>Gammaproteobacteria</taxon>
        <taxon>Thiohalorhabdales</taxon>
        <taxon>Thiohalorhabdaceae</taxon>
        <taxon>Thiohalorhabdus</taxon>
    </lineage>
</organism>
<dbReference type="EMBL" id="JBGUAW010000022">
    <property type="protein sequence ID" value="MFA9462605.1"/>
    <property type="molecule type" value="Genomic_DNA"/>
</dbReference>
<proteinExistence type="predicted"/>
<evidence type="ECO:0000313" key="1">
    <source>
        <dbReference type="EMBL" id="MFA9462605.1"/>
    </source>
</evidence>
<comment type="caution">
    <text evidence="1">The sequence shown here is derived from an EMBL/GenBank/DDBJ whole genome shotgun (WGS) entry which is preliminary data.</text>
</comment>